<gene>
    <name evidence="1" type="ORF">AU252_08125</name>
</gene>
<dbReference type="EMBL" id="CP013747">
    <property type="protein sequence ID" value="ALV41120.1"/>
    <property type="molecule type" value="Genomic_DNA"/>
</dbReference>
<protein>
    <submittedName>
        <fullName evidence="1">Uncharacterized protein</fullName>
    </submittedName>
</protein>
<dbReference type="Proteomes" id="UP000065151">
    <property type="component" value="Chromosome"/>
</dbReference>
<organism evidence="1">
    <name type="scientific">Pseudarthrobacter sulfonivorans</name>
    <dbReference type="NCBI Taxonomy" id="121292"/>
    <lineage>
        <taxon>Bacteria</taxon>
        <taxon>Bacillati</taxon>
        <taxon>Actinomycetota</taxon>
        <taxon>Actinomycetes</taxon>
        <taxon>Micrococcales</taxon>
        <taxon>Micrococcaceae</taxon>
        <taxon>Pseudarthrobacter</taxon>
    </lineage>
</organism>
<dbReference type="KEGG" id="psul:AU252_08125"/>
<reference evidence="1 2" key="1">
    <citation type="submission" date="2015-12" db="EMBL/GenBank/DDBJ databases">
        <authorList>
            <person name="Shamseldin A."/>
            <person name="Moawad H."/>
            <person name="Abd El-Rahim W.M."/>
            <person name="Sadowsky M.J."/>
        </authorList>
    </citation>
    <scope>NUCLEOTIDE SEQUENCE [LARGE SCALE GENOMIC DNA]</scope>
    <source>
        <strain evidence="1 2">Ar51</strain>
    </source>
</reference>
<name>A0A0U3P777_9MICC</name>
<sequence length="87" mass="9587">MVKAHVQDLASMGRPVRLSTLVHRACGRVLAAFRPRCPYRVGDAVVGDDPFNGRHEGIIMSHRGPAVELGAAAGVFFYDHRHLRPQD</sequence>
<evidence type="ECO:0000313" key="2">
    <source>
        <dbReference type="Proteomes" id="UP000065151"/>
    </source>
</evidence>
<accession>A0A0U3P777</accession>
<proteinExistence type="predicted"/>
<evidence type="ECO:0000313" key="1">
    <source>
        <dbReference type="EMBL" id="ALV41120.1"/>
    </source>
</evidence>
<dbReference type="RefSeq" id="WP_058930275.1">
    <property type="nucleotide sequence ID" value="NZ_CP013747.1"/>
</dbReference>
<dbReference type="AlphaFoldDB" id="A0A0U3P777"/>